<reference evidence="1 2" key="1">
    <citation type="submission" date="2018-04" db="EMBL/GenBank/DDBJ databases">
        <authorList>
            <person name="Li G."/>
            <person name="Du W."/>
            <person name="Bai Y."/>
        </authorList>
    </citation>
    <scope>NUCLEOTIDE SEQUENCE [LARGE SCALE GENOMIC DNA]</scope>
    <source>
        <strain evidence="1 2">YYYZ-3</strain>
    </source>
</reference>
<keyword evidence="2" id="KW-1185">Reference proteome</keyword>
<evidence type="ECO:0008006" key="3">
    <source>
        <dbReference type="Google" id="ProtNLM"/>
    </source>
</evidence>
<evidence type="ECO:0000313" key="2">
    <source>
        <dbReference type="Proteomes" id="UP001318401"/>
    </source>
</evidence>
<gene>
    <name evidence="1" type="ORF">DDR56_08725</name>
</gene>
<protein>
    <recommendedName>
        <fullName evidence="3">Tip attachment protein J domain-containing protein</fullName>
    </recommendedName>
</protein>
<name>A0ABX2BB95_9GAMM</name>
<comment type="caution">
    <text evidence="1">The sequence shown here is derived from an EMBL/GenBank/DDBJ whole genome shotgun (WGS) entry which is preliminary data.</text>
</comment>
<proteinExistence type="predicted"/>
<dbReference type="Proteomes" id="UP001318401">
    <property type="component" value="Unassembled WGS sequence"/>
</dbReference>
<dbReference type="RefSeq" id="WP_125748281.1">
    <property type="nucleotide sequence ID" value="NZ_CP034367.1"/>
</dbReference>
<sequence length="477" mass="51400">MTWTLTLEALNAVNEPETLRFSLGRYDAPDNAFYNPVMLQPGLYQGGMYAGQLLRQSRSGHGQTTLENSDGALDHLADYAVDGRTMVLAFNGVEQVRGTVARLTFSDDEVAVVLRDPLEPLNTPHPMDTYAGTNVLPDGLEGTENDIAGETKPQVWGTADEAAPKLVNSARLIYQVSSLADCQVSAVYDRGWLLNNGGECASLSELENIEPGEGAYRTYQGFIKLGGSPQGSVTVSAEQADPRLGAVAQALAAERGYTLHADDVDALNAYGNVKLYLNAEANTLALLDQFAESIGGYLSIQPDGVLRLRELLAPVSTASTINDYSIAEIKRSSTGAGDNGLPVWRVTLEYDRIESMPTDLAGDVSDARRARLSQQYRKVVVDDTAVRDRHPLAGELTIRTLLASAPKARAVATRILQLMSVRRDTLEIEALELDAPVIGESTTVITPRLGYAAGRLVLATGYRLNAADDELTINAWG</sequence>
<dbReference type="EMBL" id="QDKN01000003">
    <property type="protein sequence ID" value="NPT30649.1"/>
    <property type="molecule type" value="Genomic_DNA"/>
</dbReference>
<organism evidence="1 2">
    <name type="scientific">Vreelandella venusta</name>
    <dbReference type="NCBI Taxonomy" id="44935"/>
    <lineage>
        <taxon>Bacteria</taxon>
        <taxon>Pseudomonadati</taxon>
        <taxon>Pseudomonadota</taxon>
        <taxon>Gammaproteobacteria</taxon>
        <taxon>Oceanospirillales</taxon>
        <taxon>Halomonadaceae</taxon>
        <taxon>Vreelandella</taxon>
    </lineage>
</organism>
<accession>A0ABX2BB95</accession>
<evidence type="ECO:0000313" key="1">
    <source>
        <dbReference type="EMBL" id="NPT30649.1"/>
    </source>
</evidence>